<evidence type="ECO:0000259" key="2">
    <source>
        <dbReference type="Pfam" id="PF06985"/>
    </source>
</evidence>
<dbReference type="InParanoid" id="A0A136INK2"/>
<reference evidence="5" key="1">
    <citation type="submission" date="2016-02" db="EMBL/GenBank/DDBJ databases">
        <title>Draft genome sequence of Microdochium bolleyi, a fungal endophyte of beachgrass.</title>
        <authorList>
            <consortium name="DOE Joint Genome Institute"/>
            <person name="David A.S."/>
            <person name="May G."/>
            <person name="Haridas S."/>
            <person name="Lim J."/>
            <person name="Wang M."/>
            <person name="Labutti K."/>
            <person name="Lipzen A."/>
            <person name="Barry K."/>
            <person name="Grigoriev I.V."/>
        </authorList>
    </citation>
    <scope>NUCLEOTIDE SEQUENCE [LARGE SCALE GENOMIC DNA]</scope>
    <source>
        <strain evidence="5">J235TASD1</strain>
    </source>
</reference>
<dbReference type="InterPro" id="IPR058525">
    <property type="entry name" value="DUF8212"/>
</dbReference>
<keyword evidence="1" id="KW-1133">Transmembrane helix</keyword>
<feature type="transmembrane region" description="Helical" evidence="1">
    <location>
        <begin position="776"/>
        <end position="798"/>
    </location>
</feature>
<dbReference type="PANTHER" id="PTHR10622:SF10">
    <property type="entry name" value="HET DOMAIN-CONTAINING PROTEIN"/>
    <property type="match status" value="1"/>
</dbReference>
<accession>A0A136INK2</accession>
<evidence type="ECO:0000259" key="3">
    <source>
        <dbReference type="Pfam" id="PF26640"/>
    </source>
</evidence>
<proteinExistence type="predicted"/>
<keyword evidence="1" id="KW-0812">Transmembrane</keyword>
<dbReference type="AlphaFoldDB" id="A0A136INK2"/>
<evidence type="ECO:0000313" key="5">
    <source>
        <dbReference type="Proteomes" id="UP000070501"/>
    </source>
</evidence>
<dbReference type="Pfam" id="PF26640">
    <property type="entry name" value="DUF8212"/>
    <property type="match status" value="1"/>
</dbReference>
<feature type="transmembrane region" description="Helical" evidence="1">
    <location>
        <begin position="734"/>
        <end position="755"/>
    </location>
</feature>
<dbReference type="STRING" id="196109.A0A136INK2"/>
<gene>
    <name evidence="4" type="ORF">Micbo1qcDRAFT_236848</name>
</gene>
<dbReference type="InterPro" id="IPR010730">
    <property type="entry name" value="HET"/>
</dbReference>
<dbReference type="EMBL" id="KQ964267">
    <property type="protein sequence ID" value="KXJ86511.1"/>
    <property type="molecule type" value="Genomic_DNA"/>
</dbReference>
<keyword evidence="5" id="KW-1185">Reference proteome</keyword>
<feature type="transmembrane region" description="Helical" evidence="1">
    <location>
        <begin position="678"/>
        <end position="696"/>
    </location>
</feature>
<dbReference type="Pfam" id="PF06985">
    <property type="entry name" value="HET"/>
    <property type="match status" value="1"/>
</dbReference>
<feature type="domain" description="Heterokaryon incompatibility" evidence="2">
    <location>
        <begin position="22"/>
        <end position="111"/>
    </location>
</feature>
<keyword evidence="1" id="KW-0472">Membrane</keyword>
<evidence type="ECO:0000313" key="4">
    <source>
        <dbReference type="EMBL" id="KXJ86511.1"/>
    </source>
</evidence>
<dbReference type="OrthoDB" id="20872at2759"/>
<sequence>MFLINTTTLRLEYFIGEHIPPYSILSHRWEDEEVDHQTFKSAHRGANLKGYDKIAAACAQSLRQGIDYTWVDTCCIDKTSSAELTESINSMFAWYEKAVVCFAFLCDVNPNAQNPSDTTIESSEWLKRGWTLQELLAPRKVEFYASDWTYIATRHELAVKLSLATGIADCYLLDRPAGESRRRRVLKASMGERMSWAARRRTTRKEDESYCLLGLFGVNMPLIYGEGGDAFIRLQEEILRHSFDPTLLAWGTLGDGDLPLMPVEKPDPPKVVSVLKHMCGMFQPWSRSWQNKDDAVEARRGFLAPDARHFLCCDKLVASSGSELGWDLTPGGLQINLPVSRWMVSKRHPYLVLPCFSRSNPGLLLAIPIVAMGDANFCRGTVGAILVSAHKWYQWPRADVILLTRSSSSDYDGLSTSSVVGCDVWIRSIPVDFSLADLPDVSYDFNPDRLLRADEAWIVSGEVDLEANLEFSIESQDEARLSIHVRRGPYTARPLPSYLPNFVRYFLATSERYYSAVSIKTSTGQSLMGTTEERGTVLRPGSDIVETVCSGLVSVELTEVDIAGRLLLVIDIRHGPSRLGHLWTTMRYGSLRIPATHRATAATKLLPSAHMLQNAITSIAVSLYDIFQQLAGAGPAIHLIATAVIPEGNRVLSMLMRLVYLSFGLKVMQMYGVRRGSFIGALALYSAACYTLWLLFADESAGAEERGKVAEAGQQGHSPLSWVFVVRDAVLRSGINFVCVSALVYTGLPTASILAPRAAPFLRSHRFMLAATGSGLLLHWAPSGPTVLCMALASLVFMGTSFVGEQTA</sequence>
<name>A0A136INK2_9PEZI</name>
<protein>
    <submittedName>
        <fullName evidence="4">Heterokaryon incompatibility protein-domain-containing protein</fullName>
    </submittedName>
</protein>
<organism evidence="4 5">
    <name type="scientific">Microdochium bolleyi</name>
    <dbReference type="NCBI Taxonomy" id="196109"/>
    <lineage>
        <taxon>Eukaryota</taxon>
        <taxon>Fungi</taxon>
        <taxon>Dikarya</taxon>
        <taxon>Ascomycota</taxon>
        <taxon>Pezizomycotina</taxon>
        <taxon>Sordariomycetes</taxon>
        <taxon>Xylariomycetidae</taxon>
        <taxon>Xylariales</taxon>
        <taxon>Microdochiaceae</taxon>
        <taxon>Microdochium</taxon>
    </lineage>
</organism>
<dbReference type="Proteomes" id="UP000070501">
    <property type="component" value="Unassembled WGS sequence"/>
</dbReference>
<evidence type="ECO:0000256" key="1">
    <source>
        <dbReference type="SAM" id="Phobius"/>
    </source>
</evidence>
<dbReference type="PANTHER" id="PTHR10622">
    <property type="entry name" value="HET DOMAIN-CONTAINING PROTEIN"/>
    <property type="match status" value="1"/>
</dbReference>
<feature type="domain" description="DUF8212" evidence="3">
    <location>
        <begin position="230"/>
        <end position="254"/>
    </location>
</feature>